<evidence type="ECO:0000313" key="17">
    <source>
        <dbReference type="EMBL" id="GAA3227442.1"/>
    </source>
</evidence>
<comment type="similarity">
    <text evidence="4">Belongs to the glycosyltransferase 2 family.</text>
</comment>
<feature type="transmembrane region" description="Helical" evidence="14">
    <location>
        <begin position="263"/>
        <end position="284"/>
    </location>
</feature>
<comment type="subcellular location">
    <subcellularLocation>
        <location evidence="2">Endoplasmic reticulum membrane</location>
        <topology evidence="2">Single-pass membrane protein</topology>
    </subcellularLocation>
    <subcellularLocation>
        <location evidence="1">Membrane</location>
        <topology evidence="1">Multi-pass membrane protein</topology>
    </subcellularLocation>
</comment>
<dbReference type="SUPFAM" id="SSF53448">
    <property type="entry name" value="Nucleotide-diphospho-sugar transferases"/>
    <property type="match status" value="1"/>
</dbReference>
<sequence>MVIPVLNEERALGGAVRTLHEYLSRSFPFGWRITIVDNGSTDATLEVATDLAEQLSDVAVRRLEIRGRGAALRAAWESSDADVVAYMDVDLSTGLDALLPLVAPLVSGHSDVTIGSRLARGARVDRGLKREATSRCYNLLLRIGFRTGFRDAQCGFKAVRTDVVRPLLAKIEDNRWFFDTELLLLAEYNGLRVREIPVDWIEDVDTRVKVVSTAIDDLRGMFRVARTMAAGRAAADLPARPGLTPTHPDAVLARPRAALLAKLLSFGAIGLLSGGLHALIYLLLRTQCAPMWANFVALVVTAIANTEANRRWTFNKAGGPSGGVHTRAGLLFAVNYLFTTGVVTAVTLLFPGVGRTVETAALVCSFLTMTALRFVALDRWVFARR</sequence>
<keyword evidence="7" id="KW-0808">Transferase</keyword>
<dbReference type="InterPro" id="IPR007267">
    <property type="entry name" value="GtrA_DPMS_TM"/>
</dbReference>
<dbReference type="Pfam" id="PF04138">
    <property type="entry name" value="GtrA_DPMS_TM"/>
    <property type="match status" value="1"/>
</dbReference>
<dbReference type="Proteomes" id="UP001501237">
    <property type="component" value="Unassembled WGS sequence"/>
</dbReference>
<reference evidence="18" key="1">
    <citation type="journal article" date="2019" name="Int. J. Syst. Evol. Microbiol.">
        <title>The Global Catalogue of Microorganisms (GCM) 10K type strain sequencing project: providing services to taxonomists for standard genome sequencing and annotation.</title>
        <authorList>
            <consortium name="The Broad Institute Genomics Platform"/>
            <consortium name="The Broad Institute Genome Sequencing Center for Infectious Disease"/>
            <person name="Wu L."/>
            <person name="Ma J."/>
        </authorList>
    </citation>
    <scope>NUCLEOTIDE SEQUENCE [LARGE SCALE GENOMIC DNA]</scope>
    <source>
        <strain evidence="18">JCM 9377</strain>
    </source>
</reference>
<proteinExistence type="inferred from homology"/>
<evidence type="ECO:0000256" key="2">
    <source>
        <dbReference type="ARBA" id="ARBA00004389"/>
    </source>
</evidence>
<evidence type="ECO:0000259" key="16">
    <source>
        <dbReference type="Pfam" id="PF04138"/>
    </source>
</evidence>
<gene>
    <name evidence="17" type="ORF">GCM10010468_56260</name>
</gene>
<feature type="domain" description="GtrA/DPMS transmembrane" evidence="16">
    <location>
        <begin position="266"/>
        <end position="382"/>
    </location>
</feature>
<comment type="caution">
    <text evidence="17">The sequence shown here is derived from an EMBL/GenBank/DDBJ whole genome shotgun (WGS) entry which is preliminary data.</text>
</comment>
<evidence type="ECO:0000256" key="11">
    <source>
        <dbReference type="ARBA" id="ARBA00022989"/>
    </source>
</evidence>
<evidence type="ECO:0000256" key="4">
    <source>
        <dbReference type="ARBA" id="ARBA00006739"/>
    </source>
</evidence>
<keyword evidence="9" id="KW-0256">Endoplasmic reticulum</keyword>
<feature type="transmembrane region" description="Helical" evidence="14">
    <location>
        <begin position="329"/>
        <end position="353"/>
    </location>
</feature>
<feature type="transmembrane region" description="Helical" evidence="14">
    <location>
        <begin position="359"/>
        <end position="376"/>
    </location>
</feature>
<organism evidence="17 18">
    <name type="scientific">Actinocorallia longicatena</name>
    <dbReference type="NCBI Taxonomy" id="111803"/>
    <lineage>
        <taxon>Bacteria</taxon>
        <taxon>Bacillati</taxon>
        <taxon>Actinomycetota</taxon>
        <taxon>Actinomycetes</taxon>
        <taxon>Streptosporangiales</taxon>
        <taxon>Thermomonosporaceae</taxon>
        <taxon>Actinocorallia</taxon>
    </lineage>
</organism>
<evidence type="ECO:0000256" key="12">
    <source>
        <dbReference type="ARBA" id="ARBA00023136"/>
    </source>
</evidence>
<evidence type="ECO:0000256" key="13">
    <source>
        <dbReference type="ARBA" id="ARBA00045097"/>
    </source>
</evidence>
<evidence type="ECO:0000256" key="9">
    <source>
        <dbReference type="ARBA" id="ARBA00022824"/>
    </source>
</evidence>
<keyword evidence="12 14" id="KW-0472">Membrane</keyword>
<feature type="domain" description="Glycosyltransferase 2-like" evidence="15">
    <location>
        <begin position="2"/>
        <end position="165"/>
    </location>
</feature>
<dbReference type="EC" id="2.4.1.117" evidence="5"/>
<comment type="pathway">
    <text evidence="3">Protein modification; protein glycosylation.</text>
</comment>
<feature type="transmembrane region" description="Helical" evidence="14">
    <location>
        <begin position="290"/>
        <end position="308"/>
    </location>
</feature>
<evidence type="ECO:0000313" key="18">
    <source>
        <dbReference type="Proteomes" id="UP001501237"/>
    </source>
</evidence>
<evidence type="ECO:0000256" key="6">
    <source>
        <dbReference type="ARBA" id="ARBA00022676"/>
    </source>
</evidence>
<keyword evidence="11 14" id="KW-1133">Transmembrane helix</keyword>
<dbReference type="InterPro" id="IPR001173">
    <property type="entry name" value="Glyco_trans_2-like"/>
</dbReference>
<evidence type="ECO:0000256" key="7">
    <source>
        <dbReference type="ARBA" id="ARBA00022679"/>
    </source>
</evidence>
<dbReference type="Pfam" id="PF00535">
    <property type="entry name" value="Glycos_transf_2"/>
    <property type="match status" value="1"/>
</dbReference>
<dbReference type="EMBL" id="BAAAUV010000017">
    <property type="protein sequence ID" value="GAA3227442.1"/>
    <property type="molecule type" value="Genomic_DNA"/>
</dbReference>
<dbReference type="PANTHER" id="PTHR10859:SF91">
    <property type="entry name" value="DOLICHYL-PHOSPHATE BETA-GLUCOSYLTRANSFERASE"/>
    <property type="match status" value="1"/>
</dbReference>
<dbReference type="InterPro" id="IPR035518">
    <property type="entry name" value="DPG_synthase"/>
</dbReference>
<evidence type="ECO:0000256" key="3">
    <source>
        <dbReference type="ARBA" id="ARBA00004922"/>
    </source>
</evidence>
<dbReference type="InterPro" id="IPR029044">
    <property type="entry name" value="Nucleotide-diphossugar_trans"/>
</dbReference>
<dbReference type="Gene3D" id="3.90.550.10">
    <property type="entry name" value="Spore Coat Polysaccharide Biosynthesis Protein SpsA, Chain A"/>
    <property type="match status" value="1"/>
</dbReference>
<keyword evidence="18" id="KW-1185">Reference proteome</keyword>
<protein>
    <recommendedName>
        <fullName evidence="5">dolichyl-phosphate beta-glucosyltransferase</fullName>
        <ecNumber evidence="5">2.4.1.117</ecNumber>
    </recommendedName>
</protein>
<evidence type="ECO:0000256" key="10">
    <source>
        <dbReference type="ARBA" id="ARBA00022968"/>
    </source>
</evidence>
<keyword evidence="10" id="KW-0735">Signal-anchor</keyword>
<keyword evidence="8 14" id="KW-0812">Transmembrane</keyword>
<dbReference type="PANTHER" id="PTHR10859">
    <property type="entry name" value="GLYCOSYL TRANSFERASE"/>
    <property type="match status" value="1"/>
</dbReference>
<evidence type="ECO:0000256" key="5">
    <source>
        <dbReference type="ARBA" id="ARBA00012583"/>
    </source>
</evidence>
<name>A0ABP6QFV2_9ACTN</name>
<keyword evidence="6" id="KW-0328">Glycosyltransferase</keyword>
<evidence type="ECO:0000259" key="15">
    <source>
        <dbReference type="Pfam" id="PF00535"/>
    </source>
</evidence>
<comment type="catalytic activity">
    <reaction evidence="13">
        <text>a di-trans,poly-cis-dolichyl phosphate + UDP-alpha-D-glucose = a di-trans,poly-cis-dolichyl beta-D-glucosyl phosphate + UDP</text>
        <dbReference type="Rhea" id="RHEA:15401"/>
        <dbReference type="Rhea" id="RHEA-COMP:19498"/>
        <dbReference type="Rhea" id="RHEA-COMP:19502"/>
        <dbReference type="ChEBI" id="CHEBI:57525"/>
        <dbReference type="ChEBI" id="CHEBI:57683"/>
        <dbReference type="ChEBI" id="CHEBI:58223"/>
        <dbReference type="ChEBI" id="CHEBI:58885"/>
        <dbReference type="EC" id="2.4.1.117"/>
    </reaction>
    <physiologicalReaction direction="left-to-right" evidence="13">
        <dbReference type="Rhea" id="RHEA:15402"/>
    </physiologicalReaction>
</comment>
<dbReference type="CDD" id="cd04188">
    <property type="entry name" value="DPG_synthase"/>
    <property type="match status" value="1"/>
</dbReference>
<accession>A0ABP6QFV2</accession>
<evidence type="ECO:0000256" key="1">
    <source>
        <dbReference type="ARBA" id="ARBA00004141"/>
    </source>
</evidence>
<evidence type="ECO:0000256" key="14">
    <source>
        <dbReference type="SAM" id="Phobius"/>
    </source>
</evidence>
<evidence type="ECO:0000256" key="8">
    <source>
        <dbReference type="ARBA" id="ARBA00022692"/>
    </source>
</evidence>